<protein>
    <submittedName>
        <fullName evidence="1">Uncharacterized protein</fullName>
    </submittedName>
</protein>
<dbReference type="Proteomes" id="UP001497535">
    <property type="component" value="Unassembled WGS sequence"/>
</dbReference>
<dbReference type="EMBL" id="CAVMJV010000012">
    <property type="protein sequence ID" value="CAK5047267.1"/>
    <property type="molecule type" value="Genomic_DNA"/>
</dbReference>
<comment type="caution">
    <text evidence="1">The sequence shown here is derived from an EMBL/GenBank/DDBJ whole genome shotgun (WGS) entry which is preliminary data.</text>
</comment>
<organism evidence="1 2">
    <name type="scientific">Meloidogyne enterolobii</name>
    <name type="common">Root-knot nematode worm</name>
    <name type="synonym">Meloidogyne mayaguensis</name>
    <dbReference type="NCBI Taxonomy" id="390850"/>
    <lineage>
        <taxon>Eukaryota</taxon>
        <taxon>Metazoa</taxon>
        <taxon>Ecdysozoa</taxon>
        <taxon>Nematoda</taxon>
        <taxon>Chromadorea</taxon>
        <taxon>Rhabditida</taxon>
        <taxon>Tylenchina</taxon>
        <taxon>Tylenchomorpha</taxon>
        <taxon>Tylenchoidea</taxon>
        <taxon>Meloidogynidae</taxon>
        <taxon>Meloidogyninae</taxon>
        <taxon>Meloidogyne</taxon>
    </lineage>
</organism>
<name>A0ACB0YHI3_MELEN</name>
<accession>A0ACB0YHI3</accession>
<reference evidence="1" key="1">
    <citation type="submission" date="2023-11" db="EMBL/GenBank/DDBJ databases">
        <authorList>
            <person name="Poullet M."/>
        </authorList>
    </citation>
    <scope>NUCLEOTIDE SEQUENCE</scope>
    <source>
        <strain evidence="1">E1834</strain>
    </source>
</reference>
<evidence type="ECO:0000313" key="2">
    <source>
        <dbReference type="Proteomes" id="UP001497535"/>
    </source>
</evidence>
<keyword evidence="2" id="KW-1185">Reference proteome</keyword>
<gene>
    <name evidence="1" type="ORF">MENTE1834_LOCUS12349</name>
</gene>
<sequence length="379" mass="42950">MSLIWNIGLFKKISSTKAECIECKATGKQKYEFELSKGTVKSLKTHLFSSLHSNSEYAAKYLALEEKESKAKEKQPKIIDCLPSSSGTMCSFDKKVINFIATTNSSFNIVNHSSFKSLVYPNEPKSDTFYRNQLSNVYTKVKSKIINELSSSSKISITCDAWSGPTDNFFCLTAHWITSHWHLNSYSLSICHFPGTHSGSAIANLIRKILNDWSIEPNKVFAAITDGASNMKSAFNTVGDDLLPLLPFNHCNCAAHLLNLCIKEALKCDNDLNEILKQCRSIVGRYKHSNKAFESLKNLQEMFDTPSHSLLQEVSVRWNSCLYMLERLVEQRKLQSVPSEATFNVARDVFDYRRSKLSPETAEKLIFLNKSLPQINYKY</sequence>
<proteinExistence type="predicted"/>
<evidence type="ECO:0000313" key="1">
    <source>
        <dbReference type="EMBL" id="CAK5047267.1"/>
    </source>
</evidence>